<dbReference type="PANTHER" id="PTHR30349">
    <property type="entry name" value="PHAGE INTEGRASE-RELATED"/>
    <property type="match status" value="1"/>
</dbReference>
<dbReference type="RefSeq" id="WP_201636275.1">
    <property type="nucleotide sequence ID" value="NZ_JAEQNB010000004.1"/>
</dbReference>
<dbReference type="InterPro" id="IPR010998">
    <property type="entry name" value="Integrase_recombinase_N"/>
</dbReference>
<dbReference type="Gene3D" id="1.10.150.130">
    <property type="match status" value="1"/>
</dbReference>
<organism evidence="7 8">
    <name type="scientific">Tumebacillus amylolyticus</name>
    <dbReference type="NCBI Taxonomy" id="2801339"/>
    <lineage>
        <taxon>Bacteria</taxon>
        <taxon>Bacillati</taxon>
        <taxon>Bacillota</taxon>
        <taxon>Bacilli</taxon>
        <taxon>Bacillales</taxon>
        <taxon>Alicyclobacillaceae</taxon>
        <taxon>Tumebacillus</taxon>
    </lineage>
</organism>
<protein>
    <submittedName>
        <fullName evidence="7">Tyrosine-type recombinase/integrase</fullName>
    </submittedName>
</protein>
<dbReference type="Pfam" id="PF13102">
    <property type="entry name" value="Phage_int_SAM_5"/>
    <property type="match status" value="1"/>
</dbReference>
<feature type="domain" description="Core-binding (CB)" evidence="6">
    <location>
        <begin position="72"/>
        <end position="155"/>
    </location>
</feature>
<dbReference type="PANTHER" id="PTHR30349:SF41">
    <property type="entry name" value="INTEGRASE_RECOMBINASE PROTEIN MJ0367-RELATED"/>
    <property type="match status" value="1"/>
</dbReference>
<dbReference type="Gene3D" id="1.10.443.10">
    <property type="entry name" value="Intergrase catalytic core"/>
    <property type="match status" value="1"/>
</dbReference>
<dbReference type="Proteomes" id="UP000602284">
    <property type="component" value="Unassembled WGS sequence"/>
</dbReference>
<dbReference type="InterPro" id="IPR044068">
    <property type="entry name" value="CB"/>
</dbReference>
<reference evidence="7 8" key="1">
    <citation type="submission" date="2021-01" db="EMBL/GenBank/DDBJ databases">
        <title>Tumebacillus sp. strain ITR2 16S ribosomal RNA gene Genome sequencing and assembly.</title>
        <authorList>
            <person name="Kang M."/>
        </authorList>
    </citation>
    <scope>NUCLEOTIDE SEQUENCE [LARGE SCALE GENOMIC DNA]</scope>
    <source>
        <strain evidence="7 8">ITR2</strain>
    </source>
</reference>
<name>A0ABS1JC63_9BACL</name>
<dbReference type="InterPro" id="IPR025269">
    <property type="entry name" value="SAM-like_dom"/>
</dbReference>
<gene>
    <name evidence="7" type="ORF">JJB07_14545</name>
</gene>
<dbReference type="InterPro" id="IPR050090">
    <property type="entry name" value="Tyrosine_recombinase_XerCD"/>
</dbReference>
<proteinExistence type="inferred from homology"/>
<dbReference type="InterPro" id="IPR011010">
    <property type="entry name" value="DNA_brk_join_enz"/>
</dbReference>
<evidence type="ECO:0000313" key="7">
    <source>
        <dbReference type="EMBL" id="MBL0387857.1"/>
    </source>
</evidence>
<sequence length="399" mass="46356">MASGIVFKKKNPKTGRESKYYTIKYDIGRDPETNKRRQKEESGFKTKKEAQFALNERLNQLQKGTYIVPSDLTFGQYLEEWFTDYVEINLTPNTQDNYRSIKKEFQQKMGHILLRELKPHHFKKMYADLVREGRLSKRTIANNHTIIKSALNRAFTEEIIYRNPLDLVKPPKWEKVEPKYLNAEQTKLLLEMIKGYKYYKYALILYGTGARRGEALALRISRDIDFENGVVQFRESLSNPRGKGFVFGPTKGKRVRTVHVGPLILKALKELKEERLRDRKKALRTGAPYDASLDLLFARPDGSPIPLVNTEKWWRSFTERFKRLPVDHPLHGVRVHNHLIRHTISTLLLESGIDLKSLQEMLGHSSIAITGNVYAHVTERMRDGVSKEINNIMEFALAK</sequence>
<dbReference type="InterPro" id="IPR013762">
    <property type="entry name" value="Integrase-like_cat_sf"/>
</dbReference>
<dbReference type="Pfam" id="PF00589">
    <property type="entry name" value="Phage_integrase"/>
    <property type="match status" value="1"/>
</dbReference>
<comment type="similarity">
    <text evidence="1">Belongs to the 'phage' integrase family.</text>
</comment>
<evidence type="ECO:0000259" key="5">
    <source>
        <dbReference type="PROSITE" id="PS51898"/>
    </source>
</evidence>
<dbReference type="CDD" id="cd01189">
    <property type="entry name" value="INT_ICEBs1_C_like"/>
    <property type="match status" value="1"/>
</dbReference>
<keyword evidence="3" id="KW-0233">DNA recombination</keyword>
<evidence type="ECO:0000256" key="2">
    <source>
        <dbReference type="ARBA" id="ARBA00023125"/>
    </source>
</evidence>
<feature type="domain" description="Tyr recombinase" evidence="5">
    <location>
        <begin position="176"/>
        <end position="387"/>
    </location>
</feature>
<evidence type="ECO:0000256" key="3">
    <source>
        <dbReference type="ARBA" id="ARBA00023172"/>
    </source>
</evidence>
<dbReference type="InterPro" id="IPR028259">
    <property type="entry name" value="AP2-like_int_N"/>
</dbReference>
<keyword evidence="2 4" id="KW-0238">DNA-binding</keyword>
<evidence type="ECO:0000256" key="4">
    <source>
        <dbReference type="PROSITE-ProRule" id="PRU01248"/>
    </source>
</evidence>
<keyword evidence="8" id="KW-1185">Reference proteome</keyword>
<evidence type="ECO:0000259" key="6">
    <source>
        <dbReference type="PROSITE" id="PS51900"/>
    </source>
</evidence>
<dbReference type="PROSITE" id="PS51898">
    <property type="entry name" value="TYR_RECOMBINASE"/>
    <property type="match status" value="1"/>
</dbReference>
<dbReference type="EMBL" id="JAEQNB010000004">
    <property type="protein sequence ID" value="MBL0387857.1"/>
    <property type="molecule type" value="Genomic_DNA"/>
</dbReference>
<dbReference type="InterPro" id="IPR002104">
    <property type="entry name" value="Integrase_catalytic"/>
</dbReference>
<dbReference type="Pfam" id="PF14657">
    <property type="entry name" value="Arm-DNA-bind_4"/>
    <property type="match status" value="1"/>
</dbReference>
<evidence type="ECO:0000313" key="8">
    <source>
        <dbReference type="Proteomes" id="UP000602284"/>
    </source>
</evidence>
<dbReference type="PROSITE" id="PS51900">
    <property type="entry name" value="CB"/>
    <property type="match status" value="1"/>
</dbReference>
<accession>A0ABS1JC63</accession>
<dbReference type="SUPFAM" id="SSF56349">
    <property type="entry name" value="DNA breaking-rejoining enzymes"/>
    <property type="match status" value="1"/>
</dbReference>
<comment type="caution">
    <text evidence="7">The sequence shown here is derived from an EMBL/GenBank/DDBJ whole genome shotgun (WGS) entry which is preliminary data.</text>
</comment>
<evidence type="ECO:0000256" key="1">
    <source>
        <dbReference type="ARBA" id="ARBA00008857"/>
    </source>
</evidence>